<sequence length="142" mass="15781">MAFGEKKWLQIMKFFLKSNVDLRGYSNKVDNTRRRILAVEGFGAKPPAEGASLRARVDKSCQTRRETRLDFGRVRSLGLERRALTKSESELRGFFAIKTSSVIRNHGRSPTVRGLKLGRVSCLVIGGGNNKLSNRAVSGSRA</sequence>
<proteinExistence type="predicted"/>
<name>A0A8H6FKN2_9LECA</name>
<evidence type="ECO:0000313" key="1">
    <source>
        <dbReference type="EMBL" id="KAF6230287.1"/>
    </source>
</evidence>
<dbReference type="Proteomes" id="UP000593566">
    <property type="component" value="Unassembled WGS sequence"/>
</dbReference>
<reference evidence="1 2" key="1">
    <citation type="journal article" date="2020" name="Genomics">
        <title>Complete, high-quality genomes from long-read metagenomic sequencing of two wolf lichen thalli reveals enigmatic genome architecture.</title>
        <authorList>
            <person name="McKenzie S.K."/>
            <person name="Walston R.F."/>
            <person name="Allen J.L."/>
        </authorList>
    </citation>
    <scope>NUCLEOTIDE SEQUENCE [LARGE SCALE GENOMIC DNA]</scope>
    <source>
        <strain evidence="1">WasteWater1</strain>
    </source>
</reference>
<dbReference type="AlphaFoldDB" id="A0A8H6FKN2"/>
<comment type="caution">
    <text evidence="1">The sequence shown here is derived from an EMBL/GenBank/DDBJ whole genome shotgun (WGS) entry which is preliminary data.</text>
</comment>
<protein>
    <submittedName>
        <fullName evidence="1">Uncharacterized protein</fullName>
    </submittedName>
</protein>
<gene>
    <name evidence="1" type="ORF">HO133_004627</name>
</gene>
<dbReference type="EMBL" id="JACCJB010000002">
    <property type="protein sequence ID" value="KAF6230287.1"/>
    <property type="molecule type" value="Genomic_DNA"/>
</dbReference>
<dbReference type="GeneID" id="59333034"/>
<evidence type="ECO:0000313" key="2">
    <source>
        <dbReference type="Proteomes" id="UP000593566"/>
    </source>
</evidence>
<organism evidence="1 2">
    <name type="scientific">Letharia lupina</name>
    <dbReference type="NCBI Taxonomy" id="560253"/>
    <lineage>
        <taxon>Eukaryota</taxon>
        <taxon>Fungi</taxon>
        <taxon>Dikarya</taxon>
        <taxon>Ascomycota</taxon>
        <taxon>Pezizomycotina</taxon>
        <taxon>Lecanoromycetes</taxon>
        <taxon>OSLEUM clade</taxon>
        <taxon>Lecanoromycetidae</taxon>
        <taxon>Lecanorales</taxon>
        <taxon>Lecanorineae</taxon>
        <taxon>Parmeliaceae</taxon>
        <taxon>Letharia</taxon>
    </lineage>
</organism>
<dbReference type="RefSeq" id="XP_037157544.1">
    <property type="nucleotide sequence ID" value="XM_037295543.1"/>
</dbReference>
<keyword evidence="2" id="KW-1185">Reference proteome</keyword>
<accession>A0A8H6FKN2</accession>